<accession>A0AAD1R1M9</accession>
<dbReference type="AlphaFoldDB" id="A0AAD1R1M9"/>
<evidence type="ECO:0000313" key="2">
    <source>
        <dbReference type="EMBL" id="CAH2221685.1"/>
    </source>
</evidence>
<keyword evidence="1" id="KW-0732">Signal</keyword>
<dbReference type="EMBL" id="OW240912">
    <property type="protein sequence ID" value="CAH2221685.1"/>
    <property type="molecule type" value="Genomic_DNA"/>
</dbReference>
<organism evidence="2 3">
    <name type="scientific">Pelobates cultripes</name>
    <name type="common">Western spadefoot toad</name>
    <dbReference type="NCBI Taxonomy" id="61616"/>
    <lineage>
        <taxon>Eukaryota</taxon>
        <taxon>Metazoa</taxon>
        <taxon>Chordata</taxon>
        <taxon>Craniata</taxon>
        <taxon>Vertebrata</taxon>
        <taxon>Euteleostomi</taxon>
        <taxon>Amphibia</taxon>
        <taxon>Batrachia</taxon>
        <taxon>Anura</taxon>
        <taxon>Pelobatoidea</taxon>
        <taxon>Pelobatidae</taxon>
        <taxon>Pelobates</taxon>
    </lineage>
</organism>
<name>A0AAD1R1M9_PELCU</name>
<evidence type="ECO:0000256" key="1">
    <source>
        <dbReference type="SAM" id="SignalP"/>
    </source>
</evidence>
<protein>
    <recommendedName>
        <fullName evidence="4">Secreted protein</fullName>
    </recommendedName>
</protein>
<proteinExistence type="predicted"/>
<dbReference type="Proteomes" id="UP001295444">
    <property type="component" value="Chromosome 01"/>
</dbReference>
<evidence type="ECO:0008006" key="4">
    <source>
        <dbReference type="Google" id="ProtNLM"/>
    </source>
</evidence>
<reference evidence="2" key="1">
    <citation type="submission" date="2022-03" db="EMBL/GenBank/DDBJ databases">
        <authorList>
            <person name="Alioto T."/>
            <person name="Alioto T."/>
            <person name="Gomez Garrido J."/>
        </authorList>
    </citation>
    <scope>NUCLEOTIDE SEQUENCE</scope>
</reference>
<sequence>PVFLVVSWAYLCLFLTTSASSTPGKYAPVSRIYWDSLFAESSVLLLRFRVGQEAPGNSEYKPHELRSYSRH</sequence>
<feature type="non-terminal residue" evidence="2">
    <location>
        <position position="1"/>
    </location>
</feature>
<feature type="chain" id="PRO_5041903781" description="Secreted protein" evidence="1">
    <location>
        <begin position="20"/>
        <end position="71"/>
    </location>
</feature>
<feature type="signal peptide" evidence="1">
    <location>
        <begin position="1"/>
        <end position="19"/>
    </location>
</feature>
<gene>
    <name evidence="2" type="ORF">PECUL_23A049471</name>
</gene>
<keyword evidence="3" id="KW-1185">Reference proteome</keyword>
<evidence type="ECO:0000313" key="3">
    <source>
        <dbReference type="Proteomes" id="UP001295444"/>
    </source>
</evidence>
<feature type="non-terminal residue" evidence="2">
    <location>
        <position position="71"/>
    </location>
</feature>